<gene>
    <name evidence="8" type="ORF">M9Y10_033085</name>
</gene>
<evidence type="ECO:0000256" key="5">
    <source>
        <dbReference type="ARBA" id="ARBA00023170"/>
    </source>
</evidence>
<accession>A0ABR2GXT6</accession>
<evidence type="ECO:0000256" key="3">
    <source>
        <dbReference type="ARBA" id="ARBA00022777"/>
    </source>
</evidence>
<feature type="domain" description="Protein kinase" evidence="7">
    <location>
        <begin position="186"/>
        <end position="450"/>
    </location>
</feature>
<dbReference type="InterPro" id="IPR000719">
    <property type="entry name" value="Prot_kinase_dom"/>
</dbReference>
<dbReference type="InterPro" id="IPR001245">
    <property type="entry name" value="Ser-Thr/Tyr_kinase_cat_dom"/>
</dbReference>
<dbReference type="EMBL" id="JAPFFF010000055">
    <property type="protein sequence ID" value="KAK8838458.1"/>
    <property type="molecule type" value="Genomic_DNA"/>
</dbReference>
<feature type="coiled-coil region" evidence="6">
    <location>
        <begin position="1935"/>
        <end position="1962"/>
    </location>
</feature>
<dbReference type="InterPro" id="IPR008271">
    <property type="entry name" value="Ser/Thr_kinase_AS"/>
</dbReference>
<keyword evidence="2" id="KW-0547">Nucleotide-binding</keyword>
<keyword evidence="5" id="KW-0675">Receptor</keyword>
<dbReference type="Gene3D" id="1.25.40.10">
    <property type="entry name" value="Tetratricopeptide repeat domain"/>
    <property type="match status" value="1"/>
</dbReference>
<organism evidence="8 9">
    <name type="scientific">Tritrichomonas musculus</name>
    <dbReference type="NCBI Taxonomy" id="1915356"/>
    <lineage>
        <taxon>Eukaryota</taxon>
        <taxon>Metamonada</taxon>
        <taxon>Parabasalia</taxon>
        <taxon>Tritrichomonadida</taxon>
        <taxon>Tritrichomonadidae</taxon>
        <taxon>Tritrichomonas</taxon>
    </lineage>
</organism>
<dbReference type="SUPFAM" id="SSF49785">
    <property type="entry name" value="Galactose-binding domain-like"/>
    <property type="match status" value="1"/>
</dbReference>
<dbReference type="Pfam" id="PF07714">
    <property type="entry name" value="PK_Tyr_Ser-Thr"/>
    <property type="match status" value="1"/>
</dbReference>
<evidence type="ECO:0000256" key="4">
    <source>
        <dbReference type="ARBA" id="ARBA00022840"/>
    </source>
</evidence>
<dbReference type="InterPro" id="IPR011009">
    <property type="entry name" value="Kinase-like_dom_sf"/>
</dbReference>
<keyword evidence="3" id="KW-0418">Kinase</keyword>
<evidence type="ECO:0000256" key="2">
    <source>
        <dbReference type="ARBA" id="ARBA00022741"/>
    </source>
</evidence>
<keyword evidence="9" id="KW-1185">Reference proteome</keyword>
<dbReference type="Gene3D" id="1.10.510.10">
    <property type="entry name" value="Transferase(Phosphotransferase) domain 1"/>
    <property type="match status" value="3"/>
</dbReference>
<dbReference type="InterPro" id="IPR008979">
    <property type="entry name" value="Galactose-bd-like_sf"/>
</dbReference>
<dbReference type="SMART" id="SM00671">
    <property type="entry name" value="SEL1"/>
    <property type="match status" value="2"/>
</dbReference>
<dbReference type="Gene3D" id="2.60.120.260">
    <property type="entry name" value="Galactose-binding domain-like"/>
    <property type="match status" value="1"/>
</dbReference>
<reference evidence="8 9" key="1">
    <citation type="submission" date="2024-04" db="EMBL/GenBank/DDBJ databases">
        <title>Tritrichomonas musculus Genome.</title>
        <authorList>
            <person name="Alves-Ferreira E."/>
            <person name="Grigg M."/>
            <person name="Lorenzi H."/>
            <person name="Galac M."/>
        </authorList>
    </citation>
    <scope>NUCLEOTIDE SEQUENCE [LARGE SCALE GENOMIC DNA]</scope>
    <source>
        <strain evidence="8 9">EAF2021</strain>
    </source>
</reference>
<dbReference type="SMART" id="SM00220">
    <property type="entry name" value="S_TKc"/>
    <property type="match status" value="2"/>
</dbReference>
<dbReference type="Pfam" id="PF00069">
    <property type="entry name" value="Pkinase"/>
    <property type="match status" value="2"/>
</dbReference>
<dbReference type="PANTHER" id="PTHR44329:SF288">
    <property type="entry name" value="MITOGEN-ACTIVATED PROTEIN KINASE KINASE KINASE 20"/>
    <property type="match status" value="1"/>
</dbReference>
<feature type="domain" description="Protein kinase" evidence="7">
    <location>
        <begin position="670"/>
        <end position="923"/>
    </location>
</feature>
<keyword evidence="1" id="KW-0808">Transferase</keyword>
<proteinExistence type="predicted"/>
<dbReference type="PROSITE" id="PS00108">
    <property type="entry name" value="PROTEIN_KINASE_ST"/>
    <property type="match status" value="1"/>
</dbReference>
<evidence type="ECO:0000259" key="7">
    <source>
        <dbReference type="PROSITE" id="PS50011"/>
    </source>
</evidence>
<evidence type="ECO:0000256" key="1">
    <source>
        <dbReference type="ARBA" id="ARBA00022679"/>
    </source>
</evidence>
<evidence type="ECO:0000256" key="6">
    <source>
        <dbReference type="SAM" id="Coils"/>
    </source>
</evidence>
<dbReference type="PANTHER" id="PTHR44329">
    <property type="entry name" value="SERINE/THREONINE-PROTEIN KINASE TNNI3K-RELATED"/>
    <property type="match status" value="1"/>
</dbReference>
<comment type="caution">
    <text evidence="8">The sequence shown here is derived from an EMBL/GenBank/DDBJ whole genome shotgun (WGS) entry which is preliminary data.</text>
</comment>
<sequence>MQELEEILSLLFIIISKSKKVLIFKHKCSVVASTLDDIKIALIKYYPKDRLQNEELIKIKNYLNNISNIIDMFSSSNYIWSFIQADQPFKQITDINEIISKINQSLHNIGITSSFNLPLEEIYHDLDQIDNILYNTLQLINKRRVDIEEYFKQTSQETFLQTSDEDNRNELNKYPKFKKKVTDFSYDMSQTIDEDTVFTYYKGTWLENQQNVAIANLKDKSIFKRLLSVLTLIDHPNVETLIGAYIDNSNIAIVTNRDGLQLYNLIYLNHLHDQISIESGDQTILAFKIAQAMSYLHSQNIIHRNLHSSNIYVTKKLNKENRYEISPTVSGFKNSRLIPERSSFGMSNLNINSAIPVSSFTAPELDDGNYDEKVDVFAFAGILYEMLTGHPPFGSEPGYKVIELLKNGERPTLPSNISQDLKDLIKNFFDEVIEFMMTNKIIFPLDQPKSDLVLDFYKSNSIKSNIVYQCLDTFKMIMKFIERADQYRFEFLRIRPIINHYKYLFMSKFSGKQSLNTNEIGKILDYRLVINDLRKLICEQKNNFIKERLNAYLDNPSENYFSVTKVTTNLNSLMDKLYLSMKLFGFDEVEKYQQNIDDIVFDYRELELFLKRYIYPDGTSPFERQLEDINLFKSELKLDETYTKEAINRRLKDLFSPFKKFELNRSNFSEPIMHDSKSGSTCKIFQALYFKMNEIVAIKELTSYVQNCDIQLVFLRREIGYLTQLEHKYIADFIGYSMSNIDNSVWLVFKYYQYSLFDRLYIVDILSPEERTKVAFKIAKGMNFIHSQKILHLDLKPSNIMMEGNEPKIIDFGFSSPDIYEFNKKLKVGTYNYMAPEVFSLEECYDSKADVYSFAMMLLELTTKKVPFADKNGDEIMKVVKNGFEPNFDRDVHLGLQNIIRDGLKRDPKERPTFEMIINRMIAEKVCFPGSNDVEITKFYESDFINLTTSSILGLPLQSYDKNFIFRVNGKEFPTSQISALILSPKLSKLYINDPTIDELTITTNHPGDFSHILNLINFEENHILEKEIPFIREVIEILGNKWIEVHDKTVEAAITLDNVFDRIQKHEKSSVMYSNQIQEEIEFISTHFFEITEKQEKELMKLNIDTLEKIIESPTLQLESEDQLISFVNKLYVNDSTFSHFYEYIDFLNVTSLKMKEFIGIYDINDLTNKIWAKISDRLSQQTFKTSEKMNETVNRYLRHDFLYANQDFKGIINYLSVKTKGNIEDEISVTSSSKYGSDLPSNATAFDDVDKVFQSENIQNSWICFDFKEHRVIPLNYSIRSYYHYSKNAHHPKSWVIEASNDNDEWERIDEQRNCPLLNGSYLSTTFKIDNEGNKEYRFIRLKQTGPTWAGSHYLTLDSNMQKTLSSLITQPKKWPISINNKYLKEIFDRFVYRFYLDVNKLINEMTQYTKESTIIVIEKYSETNGSEYIFACFDYKFIIIQITNESDTSILEDFLLNHKFEIYYLKNDSNSRPELNDKIFDCEINKFSANFLITNSKQKQFWMTIVKILSGFLIKKSYQKSRDRNKRDDKTKNNFLEEEEEIKSKDSFIELRNIGSGSSAIVDLVYYIRTEEIFALKIPYDDNQNNQLIERERSNYLRIQGPYIVKYFGYIEKSKKKCLLLEYVEGETLREYNTKTLTNKQRYDMILEILHTVQSIHEKGLICRDLHADNIIINSNKDAILIDFDKVIEWNDNQSRDFAQIRAPEAESGDNLTDKTDIFSLGYIMHFILFDEFPKTKIDQENSDTEIIYDLSRLSNDSETKRIFEKCFFKDPAKRCDINQLISIFKNLQFIKKDIKRGVFYLCQSAFKNNKQASFAVGYLLHEGKYLERNMIKAIKYYKEASSFNNEYSKNNLGIIYKNGIGEEIEPKLGLANEYFKEAINQKNDNIAMYNLAHMYFYNEHIKEEFDPIELLIRSSNEGFDESLTLLCIALFKTYEYDLEKIDQRLNEIEIENKNKNKIYTMICEFINNRSSYDTLYQQYKNIDFLYNILREPIKSKELGRKEDKIYSKRTAKEITSVFYEGFGIDI</sequence>
<dbReference type="InterPro" id="IPR051681">
    <property type="entry name" value="Ser/Thr_Kinases-Pseudokinases"/>
</dbReference>
<keyword evidence="4" id="KW-0067">ATP-binding</keyword>
<keyword evidence="6" id="KW-0175">Coiled coil</keyword>
<evidence type="ECO:0000313" key="9">
    <source>
        <dbReference type="Proteomes" id="UP001470230"/>
    </source>
</evidence>
<name>A0ABR2GXT6_9EUKA</name>
<dbReference type="PROSITE" id="PS50011">
    <property type="entry name" value="PROTEIN_KINASE_DOM"/>
    <property type="match status" value="3"/>
</dbReference>
<dbReference type="Proteomes" id="UP001470230">
    <property type="component" value="Unassembled WGS sequence"/>
</dbReference>
<evidence type="ECO:0000313" key="8">
    <source>
        <dbReference type="EMBL" id="KAK8838458.1"/>
    </source>
</evidence>
<dbReference type="InterPro" id="IPR006597">
    <property type="entry name" value="Sel1-like"/>
</dbReference>
<dbReference type="CDD" id="cd00180">
    <property type="entry name" value="PKc"/>
    <property type="match status" value="1"/>
</dbReference>
<feature type="domain" description="Protein kinase" evidence="7">
    <location>
        <begin position="1551"/>
        <end position="1794"/>
    </location>
</feature>
<dbReference type="Gene3D" id="3.30.200.20">
    <property type="entry name" value="Phosphorylase Kinase, domain 1"/>
    <property type="match status" value="2"/>
</dbReference>
<dbReference type="InterPro" id="IPR011990">
    <property type="entry name" value="TPR-like_helical_dom_sf"/>
</dbReference>
<protein>
    <recommendedName>
        <fullName evidence="7">Protein kinase domain-containing protein</fullName>
    </recommendedName>
</protein>
<dbReference type="SUPFAM" id="SSF81901">
    <property type="entry name" value="HCP-like"/>
    <property type="match status" value="1"/>
</dbReference>
<dbReference type="SUPFAM" id="SSF56112">
    <property type="entry name" value="Protein kinase-like (PK-like)"/>
    <property type="match status" value="3"/>
</dbReference>